<name>A0A8H5PJR5_GIBSU</name>
<sequence length="861" mass="96039">MPPQLDASMFSVKNENHVGLANLSVDFSLVKVEVPKQFEGLGKALSPHRRENAERGPQHRTARRLGALFEQVIPDIEVLAAVYGERVSEIAASRQLDLKVSDSGFGPIANAYPISRVRRGLLIALQDEEYGPFSRYAGVDGTSIYAAASSGSSVIALHLLACMLARMLKDAEATAFWVQLVESRLEELKSKADPSQIHGMAALYTIQHGHQITRDDLAAWDASARAWLDIATEVKKWETTQLRLILNNIPPIEVEKDIYKFWIVAMTSIQKSIQGVPQDITNSVVLLGLMSWHIYPDLHVFSPNQFISFHDPLVKKGGIITLGLEQKGENTSGISWSISLSHLRFYGDPVTIKKSSDEDSDRITIQELQLIAFGGVLGSWANPAMVDINEAAECFDALGAALQFDNSTSETSYDAPLGWLAPLIAAARFFLLTVDKDRESALYFINFGRRRGRNLLGNDLHGAVPMFGLSNPYFNFRFLMEPKISCDNPTQYITRLRQLAEDCNFHEHDSVIITGSRYSVEPTDPHSDQFEGNWEFASAIPMQRFDPGDEDCFWLATSNEYADINLIARKWKFVWKDPPYTYRQRYSDLLDESVQENDWFLSSASLSPDMAFSPVELFFKSLTAMAAVSDLYAEWPEAIISVATTKKPLGSSYWASNIWNHSTLGLDGKLWRSTKFSCLTMLESGGHDIHPDQIDLVIAMATGNSIYASEALLQDPSLRDNSGLSSFRGIRRLTGNVGYPGVVLLVPPPMPRVLQVDKTRGRFVQAYPFDGTLRNSFSQTSIHLKFTEFVVPLASARGAVDADVVLREALISVYDGSRWIADLDILQAFESRDLIRLGIQFTPGAKKPVLRPFAEYIMLLL</sequence>
<dbReference type="Proteomes" id="UP000547976">
    <property type="component" value="Unassembled WGS sequence"/>
</dbReference>
<comment type="caution">
    <text evidence="1">The sequence shown here is derived from an EMBL/GenBank/DDBJ whole genome shotgun (WGS) entry which is preliminary data.</text>
</comment>
<dbReference type="RefSeq" id="XP_036536060.1">
    <property type="nucleotide sequence ID" value="XM_036686850.1"/>
</dbReference>
<dbReference type="AlphaFoldDB" id="A0A8H5PJR5"/>
<dbReference type="GeneID" id="59321568"/>
<dbReference type="EMBL" id="JAAOAV010000116">
    <property type="protein sequence ID" value="KAF5597608.1"/>
    <property type="molecule type" value="Genomic_DNA"/>
</dbReference>
<proteinExistence type="predicted"/>
<keyword evidence="2" id="KW-1185">Reference proteome</keyword>
<dbReference type="OrthoDB" id="5354164at2759"/>
<gene>
    <name evidence="1" type="ORF">FSUBG_8440</name>
</gene>
<accession>A0A8H5PJR5</accession>
<evidence type="ECO:0000313" key="2">
    <source>
        <dbReference type="Proteomes" id="UP000547976"/>
    </source>
</evidence>
<organism evidence="1 2">
    <name type="scientific">Gibberella subglutinans</name>
    <name type="common">Fusarium subglutinans</name>
    <dbReference type="NCBI Taxonomy" id="42677"/>
    <lineage>
        <taxon>Eukaryota</taxon>
        <taxon>Fungi</taxon>
        <taxon>Dikarya</taxon>
        <taxon>Ascomycota</taxon>
        <taxon>Pezizomycotina</taxon>
        <taxon>Sordariomycetes</taxon>
        <taxon>Hypocreomycetidae</taxon>
        <taxon>Hypocreales</taxon>
        <taxon>Nectriaceae</taxon>
        <taxon>Fusarium</taxon>
        <taxon>Fusarium fujikuroi species complex</taxon>
    </lineage>
</organism>
<evidence type="ECO:0000313" key="1">
    <source>
        <dbReference type="EMBL" id="KAF5597608.1"/>
    </source>
</evidence>
<reference evidence="1 2" key="1">
    <citation type="submission" date="2020-05" db="EMBL/GenBank/DDBJ databases">
        <title>Identification and distribution of gene clusters putatively required for synthesis of sphingolipid metabolism inhibitors in phylogenetically diverse species of the filamentous fungus Fusarium.</title>
        <authorList>
            <person name="Kim H.-S."/>
            <person name="Busman M."/>
            <person name="Brown D.W."/>
            <person name="Divon H."/>
            <person name="Uhlig S."/>
            <person name="Proctor R.H."/>
        </authorList>
    </citation>
    <scope>NUCLEOTIDE SEQUENCE [LARGE SCALE GENOMIC DNA]</scope>
    <source>
        <strain evidence="1 2">NRRL 66333</strain>
    </source>
</reference>
<protein>
    <submittedName>
        <fullName evidence="1">Uncharacterized protein</fullName>
    </submittedName>
</protein>